<comment type="caution">
    <text evidence="8">The sequence shown here is derived from an EMBL/GenBank/DDBJ whole genome shotgun (WGS) entry which is preliminary data.</text>
</comment>
<dbReference type="Gene3D" id="2.40.330.10">
    <property type="entry name" value="DNA-binding pseudobarrel domain"/>
    <property type="match status" value="1"/>
</dbReference>
<accession>A0ABD3E3L2</accession>
<dbReference type="InterPro" id="IPR015300">
    <property type="entry name" value="DNA-bd_pseudobarrel_sf"/>
</dbReference>
<keyword evidence="2" id="KW-0805">Transcription regulation</keyword>
<evidence type="ECO:0000256" key="2">
    <source>
        <dbReference type="ARBA" id="ARBA00023015"/>
    </source>
</evidence>
<dbReference type="EMBL" id="JAVIJP010000009">
    <property type="protein sequence ID" value="KAL3647666.1"/>
    <property type="molecule type" value="Genomic_DNA"/>
</dbReference>
<evidence type="ECO:0000256" key="1">
    <source>
        <dbReference type="ARBA" id="ARBA00004123"/>
    </source>
</evidence>
<dbReference type="GO" id="GO:0003984">
    <property type="term" value="F:acetolactate synthase activity"/>
    <property type="evidence" value="ECO:0007669"/>
    <property type="project" value="UniProtKB-EC"/>
</dbReference>
<dbReference type="GO" id="GO:0005634">
    <property type="term" value="C:nucleus"/>
    <property type="evidence" value="ECO:0007669"/>
    <property type="project" value="UniProtKB-SubCell"/>
</dbReference>
<evidence type="ECO:0000256" key="4">
    <source>
        <dbReference type="ARBA" id="ARBA00023163"/>
    </source>
</evidence>
<dbReference type="SUPFAM" id="SSF101936">
    <property type="entry name" value="DNA-binding pseudobarrel domain"/>
    <property type="match status" value="1"/>
</dbReference>
<feature type="region of interest" description="Disordered" evidence="6">
    <location>
        <begin position="277"/>
        <end position="318"/>
    </location>
</feature>
<evidence type="ECO:0000256" key="6">
    <source>
        <dbReference type="SAM" id="MobiDB-lite"/>
    </source>
</evidence>
<feature type="region of interest" description="Disordered" evidence="6">
    <location>
        <begin position="437"/>
        <end position="457"/>
    </location>
</feature>
<keyword evidence="3" id="KW-0238">DNA-binding</keyword>
<reference evidence="9" key="1">
    <citation type="journal article" date="2024" name="IScience">
        <title>Strigolactones Initiate the Formation of Haustorium-like Structures in Castilleja.</title>
        <authorList>
            <person name="Buerger M."/>
            <person name="Peterson D."/>
            <person name="Chory J."/>
        </authorList>
    </citation>
    <scope>NUCLEOTIDE SEQUENCE [LARGE SCALE GENOMIC DNA]</scope>
</reference>
<dbReference type="GO" id="GO:0003677">
    <property type="term" value="F:DNA binding"/>
    <property type="evidence" value="ECO:0007669"/>
    <property type="project" value="UniProtKB-KW"/>
</dbReference>
<dbReference type="CDD" id="cd10015">
    <property type="entry name" value="BfiI_C_EcoRII_N_B3"/>
    <property type="match status" value="1"/>
</dbReference>
<keyword evidence="4" id="KW-0804">Transcription</keyword>
<gene>
    <name evidence="8" type="primary">ABI3_1</name>
    <name evidence="8" type="ORF">CASFOL_008634</name>
</gene>
<feature type="compositionally biased region" description="Basic and acidic residues" evidence="6">
    <location>
        <begin position="297"/>
        <end position="318"/>
    </location>
</feature>
<dbReference type="InterPro" id="IPR044800">
    <property type="entry name" value="LEC2-like"/>
</dbReference>
<dbReference type="PANTHER" id="PTHR31140:SF81">
    <property type="entry name" value="B3 DOMAIN-CONTAINING TRANSCRIPTION FACTOR ABI3"/>
    <property type="match status" value="1"/>
</dbReference>
<evidence type="ECO:0000256" key="5">
    <source>
        <dbReference type="ARBA" id="ARBA00023242"/>
    </source>
</evidence>
<comment type="subcellular location">
    <subcellularLocation>
        <location evidence="1">Nucleus</location>
    </subcellularLocation>
</comment>
<dbReference type="Pfam" id="PF02362">
    <property type="entry name" value="B3"/>
    <property type="match status" value="1"/>
</dbReference>
<evidence type="ECO:0000259" key="7">
    <source>
        <dbReference type="PROSITE" id="PS50863"/>
    </source>
</evidence>
<feature type="compositionally biased region" description="Polar residues" evidence="6">
    <location>
        <begin position="447"/>
        <end position="457"/>
    </location>
</feature>
<feature type="domain" description="TF-B3" evidence="7">
    <location>
        <begin position="332"/>
        <end position="434"/>
    </location>
</feature>
<dbReference type="SMART" id="SM01019">
    <property type="entry name" value="B3"/>
    <property type="match status" value="1"/>
</dbReference>
<evidence type="ECO:0000313" key="8">
    <source>
        <dbReference type="EMBL" id="KAL3647666.1"/>
    </source>
</evidence>
<keyword evidence="9" id="KW-1185">Reference proteome</keyword>
<dbReference type="PANTHER" id="PTHR31140">
    <property type="entry name" value="B3 DOMAIN-CONTAINING TRANSCRIPTION FACTOR ABI3"/>
    <property type="match status" value="1"/>
</dbReference>
<evidence type="ECO:0000313" key="9">
    <source>
        <dbReference type="Proteomes" id="UP001632038"/>
    </source>
</evidence>
<dbReference type="InterPro" id="IPR003340">
    <property type="entry name" value="B3_DNA-bd"/>
</dbReference>
<organism evidence="8 9">
    <name type="scientific">Castilleja foliolosa</name>
    <dbReference type="NCBI Taxonomy" id="1961234"/>
    <lineage>
        <taxon>Eukaryota</taxon>
        <taxon>Viridiplantae</taxon>
        <taxon>Streptophyta</taxon>
        <taxon>Embryophyta</taxon>
        <taxon>Tracheophyta</taxon>
        <taxon>Spermatophyta</taxon>
        <taxon>Magnoliopsida</taxon>
        <taxon>eudicotyledons</taxon>
        <taxon>Gunneridae</taxon>
        <taxon>Pentapetalae</taxon>
        <taxon>asterids</taxon>
        <taxon>lamiids</taxon>
        <taxon>Lamiales</taxon>
        <taxon>Orobanchaceae</taxon>
        <taxon>Pedicularideae</taxon>
        <taxon>Castillejinae</taxon>
        <taxon>Castilleja</taxon>
    </lineage>
</organism>
<dbReference type="EC" id="2.2.1.6" evidence="8"/>
<protein>
    <submittedName>
        <fullName evidence="8">B3 domain-containing transcription factor</fullName>
        <ecNumber evidence="8">2.2.1.6</ecNumber>
    </submittedName>
</protein>
<dbReference type="PROSITE" id="PS50863">
    <property type="entry name" value="B3"/>
    <property type="match status" value="1"/>
</dbReference>
<keyword evidence="8" id="KW-0808">Transferase</keyword>
<feature type="compositionally biased region" description="Basic residues" evidence="6">
    <location>
        <begin position="279"/>
        <end position="296"/>
    </location>
</feature>
<evidence type="ECO:0000256" key="3">
    <source>
        <dbReference type="ARBA" id="ARBA00023125"/>
    </source>
</evidence>
<keyword evidence="5" id="KW-0539">Nucleus</keyword>
<dbReference type="AlphaFoldDB" id="A0ABD3E3L2"/>
<dbReference type="Proteomes" id="UP001632038">
    <property type="component" value="Unassembled WGS sequence"/>
</dbReference>
<proteinExistence type="predicted"/>
<sequence length="457" mass="51856">MINVVDLEQDLHFTAGDDDFKMEAPAPATAGVAENPTGFDAMDEDMGTINTKDILWLDDDNTNLNHENLLDDNSIFYNNLPDFSCMPSSSSTPAAANPPSGQDVTMDLICNEMWDPSSIFQEPSQEESDGFASFLQGHSELSSIFFEWLKQNRHHISAEDMRSIKLKRSTIESASDRLGTDREGKKQLLKLILEWVEQNHLLKKRAFSQNPNPNFMYSGPHPSPMTHQVVSQIPYQGMVQPQLNHFPNNGNVMNYQQTVNGNPNGEKFVGLGLSATKEARKKRMARQRKSNQHNRNRMSDVPRGEDRDGSDSPEGKDVVKVWKSEKNLKFLLQKVLKQSDVGSLGRIVLPKKEAERHLPELETSDGITIPIEDIGTSRVWSMRYRFWPNNKSRMYVLENTGDFVRLNGLEEGDFIVLYSHTKCSKYMIRGIKVREPDTKTEGKKPTKQNMSNISSFK</sequence>
<name>A0ABD3E3L2_9LAMI</name>